<evidence type="ECO:0000256" key="1">
    <source>
        <dbReference type="SAM" id="MobiDB-lite"/>
    </source>
</evidence>
<dbReference type="PANTHER" id="PTHR12384">
    <property type="entry name" value="MATERNAL PROTEIN EXUPERANTIA"/>
    <property type="match status" value="1"/>
</dbReference>
<feature type="region of interest" description="Disordered" evidence="1">
    <location>
        <begin position="339"/>
        <end position="405"/>
    </location>
</feature>
<dbReference type="InterPro" id="IPR040941">
    <property type="entry name" value="SAM_Exu"/>
</dbReference>
<sequence>MVSSTTVKENGVETQPKLPPGKYRIVGFDVDLTGRRLIDEICYIAAYTPNIQFSQYVMPFRDLNTGSKHRHFLRVATVGRYRMLKCTKTGEVLKTKSEISAVSDFLQWLEDLKAEGVILVTHDASKTVPPFLLGVLRKYNLFERFTAVVKGFANSFMFAKEKCERTVQSYSLPILSKVLLGKDEEVHSAVGRARLAYQIVQHLCAGEDDKGSGDATSTTEIDSPAMSEALRQIATTIADEEKELAELKELVVRQNSFRPIFGEKIASHIKTERNWANNLRRLLAEANLTYENLVEAWNRDKKESLLALVRERVTNARKPEDIDDLTEILLCHFDPEHFPKFRQRPGRRNEKTHSEMTAEAGDGEKDDKSKSAGEKASKESAGTTESAASSPVKSAGEKTDEDASR</sequence>
<gene>
    <name evidence="4" type="ORF">PYX00_000446</name>
</gene>
<evidence type="ECO:0000259" key="2">
    <source>
        <dbReference type="Pfam" id="PF18609"/>
    </source>
</evidence>
<dbReference type="AlphaFoldDB" id="A0AAW2I970"/>
<dbReference type="EMBL" id="JARGDH010000001">
    <property type="protein sequence ID" value="KAL0278699.1"/>
    <property type="molecule type" value="Genomic_DNA"/>
</dbReference>
<feature type="compositionally biased region" description="Basic and acidic residues" evidence="1">
    <location>
        <begin position="395"/>
        <end position="405"/>
    </location>
</feature>
<name>A0AAW2I970_9NEOP</name>
<dbReference type="Pfam" id="PF18609">
    <property type="entry name" value="SAM_Exu"/>
    <property type="match status" value="1"/>
</dbReference>
<feature type="domain" description="Exuperantia SAM-like" evidence="2">
    <location>
        <begin position="258"/>
        <end position="332"/>
    </location>
</feature>
<dbReference type="GO" id="GO:0042803">
    <property type="term" value="F:protein homodimerization activity"/>
    <property type="evidence" value="ECO:0007669"/>
    <property type="project" value="InterPro"/>
</dbReference>
<dbReference type="GO" id="GO:0045450">
    <property type="term" value="P:bicoid mRNA localization"/>
    <property type="evidence" value="ECO:0007669"/>
    <property type="project" value="InterPro"/>
</dbReference>
<feature type="compositionally biased region" description="Basic and acidic residues" evidence="1">
    <location>
        <begin position="347"/>
        <end position="378"/>
    </location>
</feature>
<dbReference type="Pfam" id="PF22123">
    <property type="entry name" value="Exu_RNase_H_like"/>
    <property type="match status" value="1"/>
</dbReference>
<dbReference type="EMBL" id="JARGDH010000001">
    <property type="protein sequence ID" value="KAL0278700.1"/>
    <property type="molecule type" value="Genomic_DNA"/>
</dbReference>
<evidence type="ECO:0008006" key="5">
    <source>
        <dbReference type="Google" id="ProtNLM"/>
    </source>
</evidence>
<dbReference type="InterPro" id="IPR037998">
    <property type="entry name" value="Exu"/>
</dbReference>
<protein>
    <recommendedName>
        <fullName evidence="5">Maternal protein exuperantia</fullName>
    </recommendedName>
</protein>
<proteinExistence type="predicted"/>
<feature type="domain" description="Exuperantia RNAse H-like" evidence="3">
    <location>
        <begin position="23"/>
        <end position="179"/>
    </location>
</feature>
<comment type="caution">
    <text evidence="4">The sequence shown here is derived from an EMBL/GenBank/DDBJ whole genome shotgun (WGS) entry which is preliminary data.</text>
</comment>
<evidence type="ECO:0000259" key="3">
    <source>
        <dbReference type="Pfam" id="PF22123"/>
    </source>
</evidence>
<dbReference type="InterPro" id="IPR036397">
    <property type="entry name" value="RNaseH_sf"/>
</dbReference>
<dbReference type="EMBL" id="JARGDH010000001">
    <property type="protein sequence ID" value="KAL0278701.1"/>
    <property type="molecule type" value="Genomic_DNA"/>
</dbReference>
<evidence type="ECO:0000313" key="4">
    <source>
        <dbReference type="EMBL" id="KAL0278700.1"/>
    </source>
</evidence>
<dbReference type="InterPro" id="IPR054362">
    <property type="entry name" value="Exu_RNase_H-like"/>
</dbReference>
<feature type="compositionally biased region" description="Low complexity" evidence="1">
    <location>
        <begin position="379"/>
        <end position="390"/>
    </location>
</feature>
<dbReference type="Gene3D" id="3.30.420.10">
    <property type="entry name" value="Ribonuclease H-like superfamily/Ribonuclease H"/>
    <property type="match status" value="1"/>
</dbReference>
<accession>A0AAW2I970</accession>
<reference evidence="4" key="1">
    <citation type="journal article" date="2024" name="Gigascience">
        <title>Chromosome-level genome of the poultry shaft louse Menopon gallinae provides insight into the host-switching and adaptive evolution of parasitic lice.</title>
        <authorList>
            <person name="Xu Y."/>
            <person name="Ma L."/>
            <person name="Liu S."/>
            <person name="Liang Y."/>
            <person name="Liu Q."/>
            <person name="He Z."/>
            <person name="Tian L."/>
            <person name="Duan Y."/>
            <person name="Cai W."/>
            <person name="Li H."/>
            <person name="Song F."/>
        </authorList>
    </citation>
    <scope>NUCLEOTIDE SEQUENCE</scope>
    <source>
        <strain evidence="4">Cailab_2023a</strain>
    </source>
</reference>
<organism evidence="4">
    <name type="scientific">Menopon gallinae</name>
    <name type="common">poultry shaft louse</name>
    <dbReference type="NCBI Taxonomy" id="328185"/>
    <lineage>
        <taxon>Eukaryota</taxon>
        <taxon>Metazoa</taxon>
        <taxon>Ecdysozoa</taxon>
        <taxon>Arthropoda</taxon>
        <taxon>Hexapoda</taxon>
        <taxon>Insecta</taxon>
        <taxon>Pterygota</taxon>
        <taxon>Neoptera</taxon>
        <taxon>Paraneoptera</taxon>
        <taxon>Psocodea</taxon>
        <taxon>Troctomorpha</taxon>
        <taxon>Phthiraptera</taxon>
        <taxon>Amblycera</taxon>
        <taxon>Menoponidae</taxon>
        <taxon>Menopon</taxon>
    </lineage>
</organism>
<dbReference type="PANTHER" id="PTHR12384:SF2">
    <property type="entry name" value="MATERNAL PROTEIN EXUPERANTIA"/>
    <property type="match status" value="1"/>
</dbReference>
<dbReference type="GO" id="GO:0003723">
    <property type="term" value="F:RNA binding"/>
    <property type="evidence" value="ECO:0007669"/>
    <property type="project" value="InterPro"/>
</dbReference>